<feature type="transmembrane region" description="Helical" evidence="1">
    <location>
        <begin position="61"/>
        <end position="80"/>
    </location>
</feature>
<protein>
    <submittedName>
        <fullName evidence="2">Uncharacterized protein</fullName>
    </submittedName>
</protein>
<gene>
    <name evidence="2" type="ORF">LSCM4_07721</name>
</gene>
<organism evidence="2 3">
    <name type="scientific">Leishmania orientalis</name>
    <dbReference type="NCBI Taxonomy" id="2249476"/>
    <lineage>
        <taxon>Eukaryota</taxon>
        <taxon>Discoba</taxon>
        <taxon>Euglenozoa</taxon>
        <taxon>Kinetoplastea</taxon>
        <taxon>Metakinetoplastina</taxon>
        <taxon>Trypanosomatida</taxon>
        <taxon>Trypanosomatidae</taxon>
        <taxon>Leishmaniinae</taxon>
        <taxon>Leishmania</taxon>
    </lineage>
</organism>
<reference evidence="3" key="2">
    <citation type="journal article" date="2021" name="Sci. Data">
        <title>Chromosome-scale genome sequencing, assembly and annotation of six genomes from subfamily Leishmaniinae.</title>
        <authorList>
            <person name="Almutairi H."/>
            <person name="Urbaniak M.D."/>
            <person name="Bates M.D."/>
            <person name="Jariyapan N."/>
            <person name="Kwakye-Nuako G."/>
            <person name="Thomaz Soccol V."/>
            <person name="Al-Salem W.S."/>
            <person name="Dillon R.J."/>
            <person name="Bates P.A."/>
            <person name="Gatherer D."/>
        </authorList>
    </citation>
    <scope>NUCLEOTIDE SEQUENCE [LARGE SCALE GENOMIC DNA]</scope>
</reference>
<feature type="transmembrane region" description="Helical" evidence="1">
    <location>
        <begin position="131"/>
        <end position="150"/>
    </location>
</feature>
<dbReference type="KEGG" id="loi:92363534"/>
<evidence type="ECO:0000313" key="2">
    <source>
        <dbReference type="EMBL" id="KAG5487233.1"/>
    </source>
</evidence>
<evidence type="ECO:0000313" key="3">
    <source>
        <dbReference type="Proteomes" id="UP000674143"/>
    </source>
</evidence>
<name>A0A836HTC7_9TRYP</name>
<feature type="transmembrane region" description="Helical" evidence="1">
    <location>
        <begin position="101"/>
        <end position="119"/>
    </location>
</feature>
<keyword evidence="1" id="KW-1133">Transmembrane helix</keyword>
<dbReference type="GeneID" id="92363534"/>
<reference evidence="3" key="1">
    <citation type="journal article" date="2021" name="Microbiol. Resour. Announc.">
        <title>LGAAP: Leishmaniinae Genome Assembly and Annotation Pipeline.</title>
        <authorList>
            <person name="Almutairi H."/>
            <person name="Urbaniak M.D."/>
            <person name="Bates M.D."/>
            <person name="Jariyapan N."/>
            <person name="Kwakye-Nuako G."/>
            <person name="Thomaz-Soccol V."/>
            <person name="Al-Salem W.S."/>
            <person name="Dillon R.J."/>
            <person name="Bates P.A."/>
            <person name="Gatherer D."/>
        </authorList>
    </citation>
    <scope>NUCLEOTIDE SEQUENCE [LARGE SCALE GENOMIC DNA]</scope>
</reference>
<dbReference type="EMBL" id="JAFHLR010000006">
    <property type="protein sequence ID" value="KAG5487233.1"/>
    <property type="molecule type" value="Genomic_DNA"/>
</dbReference>
<keyword evidence="3" id="KW-1185">Reference proteome</keyword>
<keyword evidence="1" id="KW-0812">Transmembrane</keyword>
<keyword evidence="1" id="KW-0472">Membrane</keyword>
<evidence type="ECO:0000256" key="1">
    <source>
        <dbReference type="SAM" id="Phobius"/>
    </source>
</evidence>
<dbReference type="AlphaFoldDB" id="A0A836HTC7"/>
<dbReference type="RefSeq" id="XP_067065730.1">
    <property type="nucleotide sequence ID" value="XM_067209600.1"/>
</dbReference>
<feature type="transmembrane region" description="Helical" evidence="1">
    <location>
        <begin position="159"/>
        <end position="179"/>
    </location>
</feature>
<dbReference type="Proteomes" id="UP000674143">
    <property type="component" value="Unassembled WGS sequence"/>
</dbReference>
<proteinExistence type="predicted"/>
<accession>A0A836HTC7</accession>
<comment type="caution">
    <text evidence="2">The sequence shown here is derived from an EMBL/GenBank/DDBJ whole genome shotgun (WGS) entry which is preliminary data.</text>
</comment>
<sequence length="215" mass="22505">MGAMSNMSVYGLMIIPIAAMVKGHNISLRSLMKLSFVMATVQLAQSTIAMAVPPGMMVAQVCVQGALLPLITVAFCFFILNDAKATKVMHLQDCGDGDAGAAVATMWCLCYTVLFRWFPWYHSMASRGFEAANLAAGAEAYLTFVTMLAMCRSFTTGKWAAAAATAAWVLHVVGAITGAASGMPVAGTAVTAALMTAASATAFRAPAGRTRSKEE</sequence>